<evidence type="ECO:0000313" key="2">
    <source>
        <dbReference type="Proteomes" id="UP001162162"/>
    </source>
</evidence>
<proteinExistence type="predicted"/>
<feature type="non-terminal residue" evidence="1">
    <location>
        <position position="224"/>
    </location>
</feature>
<evidence type="ECO:0008006" key="3">
    <source>
        <dbReference type="Google" id="ProtNLM"/>
    </source>
</evidence>
<dbReference type="Gene3D" id="3.30.420.10">
    <property type="entry name" value="Ribonuclease H-like superfamily/Ribonuclease H"/>
    <property type="match status" value="1"/>
</dbReference>
<name>A0AAV8YMI7_9CUCU</name>
<accession>A0AAV8YMI7</accession>
<dbReference type="PANTHER" id="PTHR47326">
    <property type="entry name" value="TRANSPOSABLE ELEMENT TC3 TRANSPOSASE-LIKE PROTEIN"/>
    <property type="match status" value="1"/>
</dbReference>
<dbReference type="Proteomes" id="UP001162162">
    <property type="component" value="Unassembled WGS sequence"/>
</dbReference>
<gene>
    <name evidence="1" type="ORF">NQ318_015355</name>
</gene>
<keyword evidence="2" id="KW-1185">Reference proteome</keyword>
<dbReference type="PANTHER" id="PTHR47326:SF1">
    <property type="entry name" value="HTH PSQ-TYPE DOMAIN-CONTAINING PROTEIN"/>
    <property type="match status" value="1"/>
</dbReference>
<dbReference type="AlphaFoldDB" id="A0AAV8YMI7"/>
<evidence type="ECO:0000313" key="1">
    <source>
        <dbReference type="EMBL" id="KAJ8952995.1"/>
    </source>
</evidence>
<comment type="caution">
    <text evidence="1">The sequence shown here is derived from an EMBL/GenBank/DDBJ whole genome shotgun (WGS) entry which is preliminary data.</text>
</comment>
<dbReference type="GO" id="GO:0003676">
    <property type="term" value="F:nucleic acid binding"/>
    <property type="evidence" value="ECO:0007669"/>
    <property type="project" value="InterPro"/>
</dbReference>
<reference evidence="1" key="1">
    <citation type="journal article" date="2023" name="Insect Mol. Biol.">
        <title>Genome sequencing provides insights into the evolution of gene families encoding plant cell wall-degrading enzymes in longhorned beetles.</title>
        <authorList>
            <person name="Shin N.R."/>
            <person name="Okamura Y."/>
            <person name="Kirsch R."/>
            <person name="Pauchet Y."/>
        </authorList>
    </citation>
    <scope>NUCLEOTIDE SEQUENCE</scope>
    <source>
        <strain evidence="1">AMC_N1</strain>
    </source>
</reference>
<protein>
    <recommendedName>
        <fullName evidence="3">Transposase</fullName>
    </recommendedName>
</protein>
<organism evidence="1 2">
    <name type="scientific">Aromia moschata</name>
    <dbReference type="NCBI Taxonomy" id="1265417"/>
    <lineage>
        <taxon>Eukaryota</taxon>
        <taxon>Metazoa</taxon>
        <taxon>Ecdysozoa</taxon>
        <taxon>Arthropoda</taxon>
        <taxon>Hexapoda</taxon>
        <taxon>Insecta</taxon>
        <taxon>Pterygota</taxon>
        <taxon>Neoptera</taxon>
        <taxon>Endopterygota</taxon>
        <taxon>Coleoptera</taxon>
        <taxon>Polyphaga</taxon>
        <taxon>Cucujiformia</taxon>
        <taxon>Chrysomeloidea</taxon>
        <taxon>Cerambycidae</taxon>
        <taxon>Cerambycinae</taxon>
        <taxon>Callichromatini</taxon>
        <taxon>Aromia</taxon>
    </lineage>
</organism>
<sequence>MTVYTKEEKVQIIKWYFISQSAEEVVGRFTFSLENRPVPTTSGCITGCKKCLSYQPEETIPRPLSENRLEREVAICAFVEANETVRNILRRNGYKCYKVQETQELFPEDYNRRLEFCESMREKADSYEHFLNNHHNHQITRYWSTENKHLSIPVRTQYPEKVNVWAGILGDSILGPFFINGSLSSNKYLTMLQQQIIPVVRSLSINLENVWFQQDGCPVHNSQQ</sequence>
<dbReference type="EMBL" id="JAPWTK010000062">
    <property type="protein sequence ID" value="KAJ8952995.1"/>
    <property type="molecule type" value="Genomic_DNA"/>
</dbReference>
<dbReference type="InterPro" id="IPR036397">
    <property type="entry name" value="RNaseH_sf"/>
</dbReference>